<dbReference type="EMBL" id="JSVA01000006">
    <property type="protein sequence ID" value="KOF03755.1"/>
    <property type="molecule type" value="Genomic_DNA"/>
</dbReference>
<dbReference type="AlphaFoldDB" id="A0A0L8ANE1"/>
<dbReference type="Proteomes" id="UP000036908">
    <property type="component" value="Unassembled WGS sequence"/>
</dbReference>
<organism evidence="2 3">
    <name type="scientific">Roseivirga seohaensis subsp. aquiponti</name>
    <dbReference type="NCBI Taxonomy" id="1566026"/>
    <lineage>
        <taxon>Bacteria</taxon>
        <taxon>Pseudomonadati</taxon>
        <taxon>Bacteroidota</taxon>
        <taxon>Cytophagia</taxon>
        <taxon>Cytophagales</taxon>
        <taxon>Roseivirgaceae</taxon>
        <taxon>Roseivirga</taxon>
    </lineage>
</organism>
<comment type="caution">
    <text evidence="2">The sequence shown here is derived from an EMBL/GenBank/DDBJ whole genome shotgun (WGS) entry which is preliminary data.</text>
</comment>
<gene>
    <name evidence="2" type="ORF">OB69_05585</name>
</gene>
<evidence type="ECO:0008006" key="4">
    <source>
        <dbReference type="Google" id="ProtNLM"/>
    </source>
</evidence>
<name>A0A0L8ANE1_9BACT</name>
<feature type="signal peptide" evidence="1">
    <location>
        <begin position="1"/>
        <end position="18"/>
    </location>
</feature>
<proteinExistence type="predicted"/>
<evidence type="ECO:0000313" key="3">
    <source>
        <dbReference type="Proteomes" id="UP000036908"/>
    </source>
</evidence>
<accession>A0A0L8ANE1</accession>
<evidence type="ECO:0000313" key="2">
    <source>
        <dbReference type="EMBL" id="KOF03755.1"/>
    </source>
</evidence>
<keyword evidence="1" id="KW-0732">Signal</keyword>
<reference evidence="3" key="1">
    <citation type="submission" date="2014-11" db="EMBL/GenBank/DDBJ databases">
        <title>Genome sequencing of Roseivirga sp. D-25.</title>
        <authorList>
            <person name="Selvaratnam C."/>
            <person name="Thevarajoo S."/>
            <person name="Goh K.M."/>
            <person name="Eee R."/>
            <person name="Chan K.-G."/>
            <person name="Chong C.S."/>
        </authorList>
    </citation>
    <scope>NUCLEOTIDE SEQUENCE [LARGE SCALE GENOMIC DNA]</scope>
    <source>
        <strain evidence="3">D-25</strain>
    </source>
</reference>
<dbReference type="RefSeq" id="WP_053222715.1">
    <property type="nucleotide sequence ID" value="NZ_JSVA01000006.1"/>
</dbReference>
<dbReference type="PATRIC" id="fig|1566026.4.peg.2941"/>
<dbReference type="OrthoDB" id="9553988at2"/>
<dbReference type="PROSITE" id="PS51257">
    <property type="entry name" value="PROKAR_LIPOPROTEIN"/>
    <property type="match status" value="1"/>
</dbReference>
<evidence type="ECO:0000256" key="1">
    <source>
        <dbReference type="SAM" id="SignalP"/>
    </source>
</evidence>
<feature type="chain" id="PRO_5005580328" description="Lipoprotein" evidence="1">
    <location>
        <begin position="19"/>
        <end position="134"/>
    </location>
</feature>
<protein>
    <recommendedName>
        <fullName evidence="4">Lipoprotein</fullName>
    </recommendedName>
</protein>
<sequence length="134" mass="15335">MNKLFTLLAFLLSASCNGQDYSITDSLTQKIETGTAKFLLIECYCNNGIQIEKTENQLITIDVKGNLSSEGYHGKQTIPTKIDKETLLFKVEENSDTLRIISKEWTVIHHAYLIEKLKISIPHEMKYEIRKVLV</sequence>
<keyword evidence="3" id="KW-1185">Reference proteome</keyword>